<evidence type="ECO:0000313" key="3">
    <source>
        <dbReference type="Proteomes" id="UP000594261"/>
    </source>
</evidence>
<dbReference type="Pfam" id="PF13456">
    <property type="entry name" value="RVT_3"/>
    <property type="match status" value="1"/>
</dbReference>
<evidence type="ECO:0000259" key="1">
    <source>
        <dbReference type="Pfam" id="PF13456"/>
    </source>
</evidence>
<dbReference type="PROSITE" id="PS50818">
    <property type="entry name" value="INTEIN_C_TER"/>
    <property type="match status" value="1"/>
</dbReference>
<organism evidence="2 3">
    <name type="scientific">Quercus lobata</name>
    <name type="common">Valley oak</name>
    <dbReference type="NCBI Taxonomy" id="97700"/>
    <lineage>
        <taxon>Eukaryota</taxon>
        <taxon>Viridiplantae</taxon>
        <taxon>Streptophyta</taxon>
        <taxon>Embryophyta</taxon>
        <taxon>Tracheophyta</taxon>
        <taxon>Spermatophyta</taxon>
        <taxon>Magnoliopsida</taxon>
        <taxon>eudicotyledons</taxon>
        <taxon>Gunneridae</taxon>
        <taxon>Pentapetalae</taxon>
        <taxon>rosids</taxon>
        <taxon>fabids</taxon>
        <taxon>Fagales</taxon>
        <taxon>Fagaceae</taxon>
        <taxon>Quercus</taxon>
    </lineage>
</organism>
<dbReference type="EnsemblPlants" id="QL11p049884:mrna">
    <property type="protein sequence ID" value="QL11p049884:mrna"/>
    <property type="gene ID" value="QL11p049884"/>
</dbReference>
<name>A0A7N2N038_QUELO</name>
<dbReference type="PANTHER" id="PTHR47723:SF19">
    <property type="entry name" value="POLYNUCLEOTIDYL TRANSFERASE, RIBONUCLEASE H-LIKE SUPERFAMILY PROTEIN"/>
    <property type="match status" value="1"/>
</dbReference>
<dbReference type="AlphaFoldDB" id="A0A7N2N038"/>
<dbReference type="InParanoid" id="A0A7N2N038"/>
<feature type="domain" description="RNase H type-1" evidence="1">
    <location>
        <begin position="98"/>
        <end position="190"/>
    </location>
</feature>
<reference evidence="2" key="2">
    <citation type="submission" date="2021-01" db="UniProtKB">
        <authorList>
            <consortium name="EnsemblPlants"/>
        </authorList>
    </citation>
    <scope>IDENTIFICATION</scope>
</reference>
<dbReference type="GO" id="GO:0004523">
    <property type="term" value="F:RNA-DNA hybrid ribonuclease activity"/>
    <property type="evidence" value="ECO:0007669"/>
    <property type="project" value="InterPro"/>
</dbReference>
<dbReference type="SUPFAM" id="SSF53098">
    <property type="entry name" value="Ribonuclease H-like"/>
    <property type="match status" value="1"/>
</dbReference>
<reference evidence="2 3" key="1">
    <citation type="journal article" date="2016" name="G3 (Bethesda)">
        <title>First Draft Assembly and Annotation of the Genome of a California Endemic Oak Quercus lobata Nee (Fagaceae).</title>
        <authorList>
            <person name="Sork V.L."/>
            <person name="Fitz-Gibbon S.T."/>
            <person name="Puiu D."/>
            <person name="Crepeau M."/>
            <person name="Gugger P.F."/>
            <person name="Sherman R."/>
            <person name="Stevens K."/>
            <person name="Langley C.H."/>
            <person name="Pellegrini M."/>
            <person name="Salzberg S.L."/>
        </authorList>
    </citation>
    <scope>NUCLEOTIDE SEQUENCE [LARGE SCALE GENOMIC DNA]</scope>
    <source>
        <strain evidence="2 3">cv. SW786</strain>
    </source>
</reference>
<protein>
    <recommendedName>
        <fullName evidence="1">RNase H type-1 domain-containing protein</fullName>
    </recommendedName>
</protein>
<dbReference type="InterPro" id="IPR030934">
    <property type="entry name" value="Intein_C"/>
</dbReference>
<sequence>MIKGIPISSRLPADKLTWAEASNGKFSVKSAYALTRPVVGANQAWHGGQQRNGKELVSWVAHYTKEYKEANKGMDYTTRAVEAQDTWSPPLANVFKVNVDAAVFARQKAVGDGVIVRDDKGRLEAVMCKKIQAPLGVMEAEAVAHEAGLVFAKDISIHNFILEGDSLIIHNALCETSNPPSSVVAVIQGMQDLCRDF</sequence>
<dbReference type="InterPro" id="IPR002156">
    <property type="entry name" value="RNaseH_domain"/>
</dbReference>
<proteinExistence type="predicted"/>
<accession>A0A7N2N038</accession>
<dbReference type="PANTHER" id="PTHR47723">
    <property type="entry name" value="OS05G0353850 PROTEIN"/>
    <property type="match status" value="1"/>
</dbReference>
<keyword evidence="3" id="KW-1185">Reference proteome</keyword>
<dbReference type="InterPro" id="IPR044730">
    <property type="entry name" value="RNase_H-like_dom_plant"/>
</dbReference>
<dbReference type="CDD" id="cd06222">
    <property type="entry name" value="RNase_H_like"/>
    <property type="match status" value="1"/>
</dbReference>
<dbReference type="Proteomes" id="UP000594261">
    <property type="component" value="Chromosome 11"/>
</dbReference>
<dbReference type="InterPro" id="IPR012337">
    <property type="entry name" value="RNaseH-like_sf"/>
</dbReference>
<evidence type="ECO:0000313" key="2">
    <source>
        <dbReference type="EnsemblPlants" id="QL11p049884:mrna"/>
    </source>
</evidence>
<dbReference type="GO" id="GO:0003676">
    <property type="term" value="F:nucleic acid binding"/>
    <property type="evidence" value="ECO:0007669"/>
    <property type="project" value="InterPro"/>
</dbReference>
<dbReference type="InterPro" id="IPR053151">
    <property type="entry name" value="RNase_H-like"/>
</dbReference>
<dbReference type="EMBL" id="LRBV02000011">
    <property type="status" value="NOT_ANNOTATED_CDS"/>
    <property type="molecule type" value="Genomic_DNA"/>
</dbReference>
<dbReference type="Gramene" id="QL11p049884:mrna">
    <property type="protein sequence ID" value="QL11p049884:mrna"/>
    <property type="gene ID" value="QL11p049884"/>
</dbReference>